<name>A0A1M5E636_9BACT</name>
<evidence type="ECO:0000313" key="3">
    <source>
        <dbReference type="Proteomes" id="UP000184164"/>
    </source>
</evidence>
<gene>
    <name evidence="2" type="ORF">SAMN05444274_10899</name>
</gene>
<keyword evidence="1" id="KW-1133">Transmembrane helix</keyword>
<protein>
    <submittedName>
        <fullName evidence="2">Uncharacterized protein</fullName>
    </submittedName>
</protein>
<dbReference type="Proteomes" id="UP000184164">
    <property type="component" value="Unassembled WGS sequence"/>
</dbReference>
<dbReference type="STRING" id="1484053.SAMN05444274_10899"/>
<sequence length="35" mass="3882">MHRKGSNLGELGFFLKGVIFSLDVADLFITSLQNL</sequence>
<dbReference type="AlphaFoldDB" id="A0A1M5E636"/>
<organism evidence="2 3">
    <name type="scientific">Mariniphaga anaerophila</name>
    <dbReference type="NCBI Taxonomy" id="1484053"/>
    <lineage>
        <taxon>Bacteria</taxon>
        <taxon>Pseudomonadati</taxon>
        <taxon>Bacteroidota</taxon>
        <taxon>Bacteroidia</taxon>
        <taxon>Marinilabiliales</taxon>
        <taxon>Prolixibacteraceae</taxon>
        <taxon>Mariniphaga</taxon>
    </lineage>
</organism>
<keyword evidence="1" id="KW-0812">Transmembrane</keyword>
<keyword evidence="3" id="KW-1185">Reference proteome</keyword>
<evidence type="ECO:0000313" key="2">
    <source>
        <dbReference type="EMBL" id="SHF74646.1"/>
    </source>
</evidence>
<keyword evidence="1" id="KW-0472">Membrane</keyword>
<feature type="transmembrane region" description="Helical" evidence="1">
    <location>
        <begin position="12"/>
        <end position="32"/>
    </location>
</feature>
<reference evidence="2 3" key="1">
    <citation type="submission" date="2016-11" db="EMBL/GenBank/DDBJ databases">
        <authorList>
            <person name="Jaros S."/>
            <person name="Januszkiewicz K."/>
            <person name="Wedrychowicz H."/>
        </authorList>
    </citation>
    <scope>NUCLEOTIDE SEQUENCE [LARGE SCALE GENOMIC DNA]</scope>
    <source>
        <strain evidence="2 3">DSM 26910</strain>
    </source>
</reference>
<accession>A0A1M5E636</accession>
<dbReference type="EMBL" id="FQUM01000008">
    <property type="protein sequence ID" value="SHF74646.1"/>
    <property type="molecule type" value="Genomic_DNA"/>
</dbReference>
<proteinExistence type="predicted"/>
<evidence type="ECO:0000256" key="1">
    <source>
        <dbReference type="SAM" id="Phobius"/>
    </source>
</evidence>